<dbReference type="GO" id="GO:0031380">
    <property type="term" value="C:nuclear RNA-directed RNA polymerase complex"/>
    <property type="evidence" value="ECO:0007669"/>
    <property type="project" value="TreeGrafter"/>
</dbReference>
<keyword evidence="1" id="KW-0694">RNA-binding</keyword>
<dbReference type="EC" id="2.7.7.48" evidence="1"/>
<dbReference type="EMBL" id="SGPM01000001">
    <property type="protein sequence ID" value="THH34116.1"/>
    <property type="molecule type" value="Genomic_DNA"/>
</dbReference>
<evidence type="ECO:0000313" key="3">
    <source>
        <dbReference type="EMBL" id="THH34116.1"/>
    </source>
</evidence>
<comment type="similarity">
    <text evidence="1">Belongs to the RdRP family.</text>
</comment>
<evidence type="ECO:0000259" key="2">
    <source>
        <dbReference type="Pfam" id="PF05183"/>
    </source>
</evidence>
<accession>A0A4S4N4X8</accession>
<dbReference type="InterPro" id="IPR057596">
    <property type="entry name" value="RDRP_core"/>
</dbReference>
<dbReference type="Pfam" id="PF05183">
    <property type="entry name" value="RdRP"/>
    <property type="match status" value="1"/>
</dbReference>
<gene>
    <name evidence="3" type="ORF">EUX98_g35</name>
</gene>
<organism evidence="3 4">
    <name type="scientific">Antrodiella citrinella</name>
    <dbReference type="NCBI Taxonomy" id="2447956"/>
    <lineage>
        <taxon>Eukaryota</taxon>
        <taxon>Fungi</taxon>
        <taxon>Dikarya</taxon>
        <taxon>Basidiomycota</taxon>
        <taxon>Agaricomycotina</taxon>
        <taxon>Agaricomycetes</taxon>
        <taxon>Polyporales</taxon>
        <taxon>Steccherinaceae</taxon>
        <taxon>Antrodiella</taxon>
    </lineage>
</organism>
<feature type="domain" description="RDRP core" evidence="2">
    <location>
        <begin position="92"/>
        <end position="681"/>
    </location>
</feature>
<comment type="caution">
    <text evidence="3">The sequence shown here is derived from an EMBL/GenBank/DDBJ whole genome shotgun (WGS) entry which is preliminary data.</text>
</comment>
<evidence type="ECO:0000256" key="1">
    <source>
        <dbReference type="RuleBase" id="RU363098"/>
    </source>
</evidence>
<protein>
    <recommendedName>
        <fullName evidence="1">RNA-dependent RNA polymerase</fullName>
        <ecNumber evidence="1">2.7.7.48</ecNumber>
    </recommendedName>
</protein>
<keyword evidence="1" id="KW-0808">Transferase</keyword>
<dbReference type="AlphaFoldDB" id="A0A4S4N4X8"/>
<comment type="catalytic activity">
    <reaction evidence="1">
        <text>RNA(n) + a ribonucleoside 5'-triphosphate = RNA(n+1) + diphosphate</text>
        <dbReference type="Rhea" id="RHEA:21248"/>
        <dbReference type="Rhea" id="RHEA-COMP:14527"/>
        <dbReference type="Rhea" id="RHEA-COMP:17342"/>
        <dbReference type="ChEBI" id="CHEBI:33019"/>
        <dbReference type="ChEBI" id="CHEBI:61557"/>
        <dbReference type="ChEBI" id="CHEBI:140395"/>
        <dbReference type="EC" id="2.7.7.48"/>
    </reaction>
</comment>
<dbReference type="PANTHER" id="PTHR23079:SF55">
    <property type="entry name" value="RNA-DIRECTED RNA POLYMERASE"/>
    <property type="match status" value="1"/>
</dbReference>
<proteinExistence type="inferred from homology"/>
<keyword evidence="1" id="KW-0696">RNA-directed RNA polymerase</keyword>
<dbReference type="GO" id="GO:0003723">
    <property type="term" value="F:RNA binding"/>
    <property type="evidence" value="ECO:0007669"/>
    <property type="project" value="UniProtKB-KW"/>
</dbReference>
<keyword evidence="4" id="KW-1185">Reference proteome</keyword>
<keyword evidence="1" id="KW-0548">Nucleotidyltransferase</keyword>
<reference evidence="3 4" key="1">
    <citation type="submission" date="2019-02" db="EMBL/GenBank/DDBJ databases">
        <title>Genome sequencing of the rare red list fungi Antrodiella citrinella (Flaviporus citrinellus).</title>
        <authorList>
            <person name="Buettner E."/>
            <person name="Kellner H."/>
        </authorList>
    </citation>
    <scope>NUCLEOTIDE SEQUENCE [LARGE SCALE GENOMIC DNA]</scope>
    <source>
        <strain evidence="3 4">DSM 108506</strain>
    </source>
</reference>
<sequence length="882" mass="100141">MLFDFQEIMRLRDRIDRMAEDRGFVYTAAFLRYLGVQAKGWFWFEDDSRERAEGQTDSAEEFLARCIHDFAPPAPRIQPLSTDNFQCLHVIVTPTTIRLEGPYPERSNRVIRHFPRDTDSFMRVSFVDENNLQYRMSRDVDGKTFIKEWVGRTLHNGLDIAGRHFEFLAYSQSALKEHAVWFVKPFRGSDGIVVNAASIISGLGTFDRVRSDPRLIYCPARYGARISQAFTATDASITIDPEDILTIDDIKDPDGHWVFTDGVGTISRDLAREVWRELTRSQRRRNRRRCPPAFQIRFMGSKGMVSIDYELTGRVICLRPSMIKFEAPNSREIEVARAFDKPGPFSLNRPLIMVLEGLGVPYETFETLQKNAVTNAQGSVESLARAAKLLEAYGLGQSYQLTSVLLSLDKLGLGPLFWDPFWLQMMKFAIHHVLRELKHHARIPVPDAWNLVGIADIHEYLEEGEIFVHISTKEGNSFYLEGPTMVSRSPCIHPGDVQMARAIGSPPMDSPFVHESFRNCIVFSVKGNRPLPSCLGGGDLDGDLFGCTTVPAILPRRIDPPAEYATAQRMELNRPSTMADVADFVTQYIYSDNLGIIASKWLTIADQSDLGIRDPACMILSKLHSDAVDYPKSGRPVSLDQIPRTRFRQLPDYVAPETKETANTADYYESQHHIGKLYRMITLPALPEVQRAQNAQRRLLRSERTVTVEEVLAAFEADHEDDEEDPNLVREAVETHVLNYISLGRHDDVLVSEVWDLFSSYRSELQTICAENTVSRDRSAMLTEEEAVVGTIVAKCPQPRMRRDKISKLREQTNTLVQSVGHQLEGEIGILPEKSLERAWVAYRISLLTDNEYFGAKSFGWIALREIFDAIKAIEAENEGFF</sequence>
<dbReference type="OrthoDB" id="6513042at2759"/>
<evidence type="ECO:0000313" key="4">
    <source>
        <dbReference type="Proteomes" id="UP000308730"/>
    </source>
</evidence>
<dbReference type="GO" id="GO:0030422">
    <property type="term" value="P:siRNA processing"/>
    <property type="evidence" value="ECO:0007669"/>
    <property type="project" value="TreeGrafter"/>
</dbReference>
<dbReference type="GO" id="GO:0003968">
    <property type="term" value="F:RNA-directed RNA polymerase activity"/>
    <property type="evidence" value="ECO:0007669"/>
    <property type="project" value="UniProtKB-KW"/>
</dbReference>
<name>A0A4S4N4X8_9APHY</name>
<dbReference type="PANTHER" id="PTHR23079">
    <property type="entry name" value="RNA-DEPENDENT RNA POLYMERASE"/>
    <property type="match status" value="1"/>
</dbReference>
<dbReference type="Proteomes" id="UP000308730">
    <property type="component" value="Unassembled WGS sequence"/>
</dbReference>
<dbReference type="InterPro" id="IPR007855">
    <property type="entry name" value="RDRP"/>
</dbReference>